<gene>
    <name evidence="8" type="ORF">Ocin01_11337</name>
</gene>
<sequence>MYGTTLVCALLCFASVKPEDSAKQDEIRSNVIPKSTALFRQVSPDDDEIHDEEILHAVQTSLYEFYANKIRNKSNTVRVKRGIKMVCYGILGCFRDEGVFDYLDMVPAPPEEISTRFFVYTRNDAIEVYDFDNYTNTRESKFNASNPTKIIIHGFGSTCNRMWASEMRQALLAVVDCNVICIDWENGAALLTTCALLSTLAWLASNSPFSSTGSTPCTGAGTRTFISSGSASGPTSLGLLAASSRTCPESPGSILRVRCSRATTPKSGSTPPTQCSSMLYTATGIVCSWEGSGPGRQSDISTFTWVPINLSLVLLIYCPNGGRAQKGCSHMFLGAFRDLIWSPSSSSSSSSSTPAIPSTTLPPPTSHDRPVHHKNKMRMRMLPLPAEIHATPPPPPETDGRSLCNHRRAYKFFTESVSPRCQFPAFFCESFDKYLTGACFHGIGGSNAVSYNMGYYADVGFNHNNIATRDKSLLYVATRDEEPFCGELRYVIVQLILLCANQYRIRVESSPSPAPISTYGGLEAIVIGTNEFETDKVVNETFLITQTPKDNMVAGSVLQRLIISHPALTTPLKINLKYTAYQGWLYSGISRWSMDRIIITDARGVSSSFCTRGLLLPSGISVTVTLSPGICTNHPNAVLPPPPRTTPTTRTTRTRRSRSRGGRSHRSAVPHKRIQADNEQHDRVLGVAPDKRDEQRTDPQHKRGGAFAIDSVRDKARAPPRH</sequence>
<feature type="chain" id="PRO_5008904418" evidence="6">
    <location>
        <begin position="19"/>
        <end position="722"/>
    </location>
</feature>
<evidence type="ECO:0000259" key="7">
    <source>
        <dbReference type="Pfam" id="PF00151"/>
    </source>
</evidence>
<comment type="caution">
    <text evidence="8">The sequence shown here is derived from an EMBL/GenBank/DDBJ whole genome shotgun (WGS) entry which is preliminary data.</text>
</comment>
<dbReference type="GO" id="GO:0016298">
    <property type="term" value="F:lipase activity"/>
    <property type="evidence" value="ECO:0007669"/>
    <property type="project" value="InterPro"/>
</dbReference>
<keyword evidence="6" id="KW-0732">Signal</keyword>
<dbReference type="InterPro" id="IPR029058">
    <property type="entry name" value="AB_hydrolase_fold"/>
</dbReference>
<feature type="region of interest" description="Disordered" evidence="5">
    <location>
        <begin position="345"/>
        <end position="372"/>
    </location>
</feature>
<dbReference type="SUPFAM" id="SSF53474">
    <property type="entry name" value="alpha/beta-Hydrolases"/>
    <property type="match status" value="2"/>
</dbReference>
<dbReference type="GO" id="GO:0016042">
    <property type="term" value="P:lipid catabolic process"/>
    <property type="evidence" value="ECO:0007669"/>
    <property type="project" value="TreeGrafter"/>
</dbReference>
<accession>A0A1D2MQZ6</accession>
<dbReference type="Gene3D" id="3.40.50.1820">
    <property type="entry name" value="alpha/beta hydrolase"/>
    <property type="match status" value="2"/>
</dbReference>
<feature type="signal peptide" evidence="6">
    <location>
        <begin position="1"/>
        <end position="18"/>
    </location>
</feature>
<evidence type="ECO:0000256" key="3">
    <source>
        <dbReference type="ARBA" id="ARBA00022525"/>
    </source>
</evidence>
<feature type="domain" description="Lipase" evidence="7">
    <location>
        <begin position="403"/>
        <end position="484"/>
    </location>
</feature>
<dbReference type="AlphaFoldDB" id="A0A1D2MQZ6"/>
<dbReference type="OrthoDB" id="199913at2759"/>
<keyword evidence="3" id="KW-0964">Secreted</keyword>
<dbReference type="InterPro" id="IPR013818">
    <property type="entry name" value="Lipase"/>
</dbReference>
<dbReference type="PANTHER" id="PTHR11610:SF186">
    <property type="entry name" value="FI22312P1"/>
    <property type="match status" value="1"/>
</dbReference>
<feature type="compositionally biased region" description="Basic and acidic residues" evidence="5">
    <location>
        <begin position="711"/>
        <end position="722"/>
    </location>
</feature>
<evidence type="ECO:0000256" key="4">
    <source>
        <dbReference type="RuleBase" id="RU004262"/>
    </source>
</evidence>
<feature type="compositionally biased region" description="Low complexity" evidence="5">
    <location>
        <begin position="345"/>
        <end position="359"/>
    </location>
</feature>
<evidence type="ECO:0000256" key="5">
    <source>
        <dbReference type="SAM" id="MobiDB-lite"/>
    </source>
</evidence>
<dbReference type="STRING" id="48709.A0A1D2MQZ6"/>
<dbReference type="Pfam" id="PF00151">
    <property type="entry name" value="Lipase"/>
    <property type="match status" value="2"/>
</dbReference>
<evidence type="ECO:0000313" key="8">
    <source>
        <dbReference type="EMBL" id="ODM95342.1"/>
    </source>
</evidence>
<proteinExistence type="inferred from homology"/>
<feature type="compositionally biased region" description="Basic residues" evidence="5">
    <location>
        <begin position="652"/>
        <end position="673"/>
    </location>
</feature>
<comment type="similarity">
    <text evidence="2 4">Belongs to the AB hydrolase superfamily. Lipase family.</text>
</comment>
<feature type="domain" description="Lipase" evidence="7">
    <location>
        <begin position="86"/>
        <end position="193"/>
    </location>
</feature>
<evidence type="ECO:0000313" key="9">
    <source>
        <dbReference type="Proteomes" id="UP000094527"/>
    </source>
</evidence>
<evidence type="ECO:0000256" key="1">
    <source>
        <dbReference type="ARBA" id="ARBA00004613"/>
    </source>
</evidence>
<feature type="compositionally biased region" description="Basic and acidic residues" evidence="5">
    <location>
        <begin position="674"/>
        <end position="701"/>
    </location>
</feature>
<keyword evidence="9" id="KW-1185">Reference proteome</keyword>
<name>A0A1D2MQZ6_ORCCI</name>
<dbReference type="EMBL" id="LJIJ01000683">
    <property type="protein sequence ID" value="ODM95342.1"/>
    <property type="molecule type" value="Genomic_DNA"/>
</dbReference>
<dbReference type="PANTHER" id="PTHR11610">
    <property type="entry name" value="LIPASE"/>
    <property type="match status" value="1"/>
</dbReference>
<reference evidence="8 9" key="1">
    <citation type="journal article" date="2016" name="Genome Biol. Evol.">
        <title>Gene Family Evolution Reflects Adaptation to Soil Environmental Stressors in the Genome of the Collembolan Orchesella cincta.</title>
        <authorList>
            <person name="Faddeeva-Vakhrusheva A."/>
            <person name="Derks M.F."/>
            <person name="Anvar S.Y."/>
            <person name="Agamennone V."/>
            <person name="Suring W."/>
            <person name="Smit S."/>
            <person name="van Straalen N.M."/>
            <person name="Roelofs D."/>
        </authorList>
    </citation>
    <scope>NUCLEOTIDE SEQUENCE [LARGE SCALE GENOMIC DNA]</scope>
    <source>
        <tissue evidence="8">Mixed pool</tissue>
    </source>
</reference>
<evidence type="ECO:0000256" key="6">
    <source>
        <dbReference type="SAM" id="SignalP"/>
    </source>
</evidence>
<protein>
    <submittedName>
        <fullName evidence="8">Pancreatic triacylglycerol lipase</fullName>
    </submittedName>
</protein>
<dbReference type="GO" id="GO:0005615">
    <property type="term" value="C:extracellular space"/>
    <property type="evidence" value="ECO:0007669"/>
    <property type="project" value="TreeGrafter"/>
</dbReference>
<feature type="region of interest" description="Disordered" evidence="5">
    <location>
        <begin position="633"/>
        <end position="722"/>
    </location>
</feature>
<evidence type="ECO:0000256" key="2">
    <source>
        <dbReference type="ARBA" id="ARBA00010701"/>
    </source>
</evidence>
<organism evidence="8 9">
    <name type="scientific">Orchesella cincta</name>
    <name type="common">Springtail</name>
    <name type="synonym">Podura cincta</name>
    <dbReference type="NCBI Taxonomy" id="48709"/>
    <lineage>
        <taxon>Eukaryota</taxon>
        <taxon>Metazoa</taxon>
        <taxon>Ecdysozoa</taxon>
        <taxon>Arthropoda</taxon>
        <taxon>Hexapoda</taxon>
        <taxon>Collembola</taxon>
        <taxon>Entomobryomorpha</taxon>
        <taxon>Entomobryoidea</taxon>
        <taxon>Orchesellidae</taxon>
        <taxon>Orchesellinae</taxon>
        <taxon>Orchesella</taxon>
    </lineage>
</organism>
<dbReference type="Proteomes" id="UP000094527">
    <property type="component" value="Unassembled WGS sequence"/>
</dbReference>
<feature type="non-terminal residue" evidence="8">
    <location>
        <position position="722"/>
    </location>
</feature>
<dbReference type="InterPro" id="IPR000734">
    <property type="entry name" value="TAG_lipase"/>
</dbReference>
<comment type="subcellular location">
    <subcellularLocation>
        <location evidence="1">Secreted</location>
    </subcellularLocation>
</comment>